<sequence>FAEVIAPEGVDVAAMGIHPALLDAALHAVVSVRRWGTPDVGVLLPSCWQRVRLHGAGARRLRVRITPSGKDALAVALADGAGLPVLSVGSLLTRQISGDQLQSAAGGGRADGLLELAWSPITLDTNVVEPRVALEWRDFVSAGTSDAAETVVVWRWAADPAAAVVDSVYAGTHAVLEVLQTWLAAERAGVLVVQTCGAAGRPREPVTDPAGAAIWGLVRSAQTENPGRMVLVDADAPVEVAALIALGEAQLMVRAGISYAARLTPVEPALTLPDAGWQLTAGVGGAVAEVVLRPHPHGRTALGVGQVRVALAAVGVNFRDVLVALAMVPGQSPVLGLEGAGVVVEVGAGVSGLAVGDSVLGLVDGAGSQVVVDQQMVVKIPSGWSFPQAASVPAVFLTAWYGLRDLAGLDLGETVLVHTATGGVGMAAVQLARLWGAQVFVTASRAKWDTLRTMGFDDDHIADSRTVDFEEKFLAATGGRGVDVVLNSLAGEFTDASLRLLTPGGRFIEMGKTDIRDGQLIAAHYPAARYRAFDLVEAGPRRIGQMLAELVELFENQRLWPLPVRTWDVRCARQAYRFVSQARHLGKVVLTAPGLLAEQLAAGTVLITGGTGMVGAVLARHLVMRYGVRHLVLVSRAGRRAAGVGELTAELAHHGARVEVVACDVGDADAVAALVAQVQAQGPPLAGVIHAAGSLDDAVIGSLTPERVDTVLRAKVDGAWNLHAATAHLALPMFVLCSSMAGLVGTAGQANYAAANAFLDALASTRRAQGLAGISLQWGLWEQASGMTEHLDCSDVARLSRVGVAALTGEQAVELFDAALINDAATVVTTRLNHNTLANPALSADLPALFNELVTRRSVRRRVEDIPAKSQPLLTQRLPGLNPDQQHELVVQMVCAQAALVLGHPNADDVTPETTFQELGFDSLTAVELRNRLNTATGLTLQPTLVFDFPTPATLTQHLNQQLRLDNHVESGDGGQVSSETEAEEIWSALRTIPIEDLKDAGLLDKLLLMVTETATPRTDRKDRKGMDRQSHQKNLEGIIDALSPEELIALALPGPSEVAGSDRA</sequence>
<dbReference type="InterPro" id="IPR055123">
    <property type="entry name" value="SpnB-like_Rossmann"/>
</dbReference>
<dbReference type="InterPro" id="IPR049551">
    <property type="entry name" value="PKS_DH_C"/>
</dbReference>
<proteinExistence type="predicted"/>
<dbReference type="InterPro" id="IPR013968">
    <property type="entry name" value="PKS_KR"/>
</dbReference>
<evidence type="ECO:0000259" key="7">
    <source>
        <dbReference type="PROSITE" id="PS50075"/>
    </source>
</evidence>
<dbReference type="FunFam" id="3.40.50.720:FF:000381">
    <property type="entry name" value="Probable polyketide synthase pks17"/>
    <property type="match status" value="1"/>
</dbReference>
<dbReference type="InterPro" id="IPR057326">
    <property type="entry name" value="KR_dom"/>
</dbReference>
<evidence type="ECO:0000256" key="5">
    <source>
        <dbReference type="ARBA" id="ARBA00022832"/>
    </source>
</evidence>
<dbReference type="SUPFAM" id="SSF47336">
    <property type="entry name" value="ACP-like"/>
    <property type="match status" value="1"/>
</dbReference>
<dbReference type="GO" id="GO:0031177">
    <property type="term" value="F:phosphopantetheine binding"/>
    <property type="evidence" value="ECO:0007669"/>
    <property type="project" value="InterPro"/>
</dbReference>
<dbReference type="PROSITE" id="PS50075">
    <property type="entry name" value="CARRIER"/>
    <property type="match status" value="1"/>
</dbReference>
<keyword evidence="4" id="KW-0808">Transferase</keyword>
<dbReference type="SUPFAM" id="SSF50129">
    <property type="entry name" value="GroES-like"/>
    <property type="match status" value="1"/>
</dbReference>
<dbReference type="Proteomes" id="UP000324701">
    <property type="component" value="Unassembled WGS sequence"/>
</dbReference>
<dbReference type="CDD" id="cd08956">
    <property type="entry name" value="KR_3_FAS_SDR_x"/>
    <property type="match status" value="1"/>
</dbReference>
<dbReference type="SUPFAM" id="SSF51735">
    <property type="entry name" value="NAD(P)-binding Rossmann-fold domains"/>
    <property type="match status" value="3"/>
</dbReference>
<keyword evidence="5" id="KW-0276">Fatty acid metabolism</keyword>
<dbReference type="InterPro" id="IPR020843">
    <property type="entry name" value="ER"/>
</dbReference>
<keyword evidence="2" id="KW-0596">Phosphopantetheine</keyword>
<dbReference type="Pfam" id="PF22953">
    <property type="entry name" value="SpnB_Rossmann"/>
    <property type="match status" value="1"/>
</dbReference>
<accession>A0A5B1BCY0</accession>
<evidence type="ECO:0000256" key="3">
    <source>
        <dbReference type="ARBA" id="ARBA00022553"/>
    </source>
</evidence>
<comment type="pathway">
    <text evidence="1">Lipid metabolism.</text>
</comment>
<dbReference type="EMBL" id="VTZN01000224">
    <property type="protein sequence ID" value="KAA1246418.1"/>
    <property type="molecule type" value="Genomic_DNA"/>
</dbReference>
<feature type="domain" description="Carrier" evidence="7">
    <location>
        <begin position="888"/>
        <end position="963"/>
    </location>
</feature>
<evidence type="ECO:0000313" key="9">
    <source>
        <dbReference type="Proteomes" id="UP000324701"/>
    </source>
</evidence>
<keyword evidence="9" id="KW-1185">Reference proteome</keyword>
<organism evidence="8 9">
    <name type="scientific">Mycobacterium simiae</name>
    <name type="common">Mycobacterium habana</name>
    <dbReference type="NCBI Taxonomy" id="1784"/>
    <lineage>
        <taxon>Bacteria</taxon>
        <taxon>Bacillati</taxon>
        <taxon>Actinomycetota</taxon>
        <taxon>Actinomycetes</taxon>
        <taxon>Mycobacteriales</taxon>
        <taxon>Mycobacteriaceae</taxon>
        <taxon>Mycobacterium</taxon>
        <taxon>Mycobacterium simiae complex</taxon>
    </lineage>
</organism>
<dbReference type="PANTHER" id="PTHR43775">
    <property type="entry name" value="FATTY ACID SYNTHASE"/>
    <property type="match status" value="1"/>
</dbReference>
<dbReference type="PANTHER" id="PTHR43775:SF51">
    <property type="entry name" value="INACTIVE PHENOLPHTHIOCEROL SYNTHESIS POLYKETIDE SYNTHASE TYPE I PKS1-RELATED"/>
    <property type="match status" value="1"/>
</dbReference>
<dbReference type="InterPro" id="IPR020806">
    <property type="entry name" value="PKS_PP-bd"/>
</dbReference>
<dbReference type="InterPro" id="IPR013154">
    <property type="entry name" value="ADH-like_N"/>
</dbReference>
<dbReference type="InterPro" id="IPR036291">
    <property type="entry name" value="NAD(P)-bd_dom_sf"/>
</dbReference>
<protein>
    <submittedName>
        <fullName evidence="8">SDR family NAD(P)-dependent oxidoreductase</fullName>
    </submittedName>
</protein>
<dbReference type="Gene3D" id="1.10.1200.10">
    <property type="entry name" value="ACP-like"/>
    <property type="match status" value="1"/>
</dbReference>
<dbReference type="Pfam" id="PF08240">
    <property type="entry name" value="ADH_N"/>
    <property type="match status" value="1"/>
</dbReference>
<keyword evidence="3" id="KW-0597">Phosphoprotein</keyword>
<evidence type="ECO:0000256" key="1">
    <source>
        <dbReference type="ARBA" id="ARBA00005189"/>
    </source>
</evidence>
<dbReference type="InterPro" id="IPR006162">
    <property type="entry name" value="Ppantetheine_attach_site"/>
</dbReference>
<dbReference type="AlphaFoldDB" id="A0A5B1BCY0"/>
<dbReference type="Pfam" id="PF13602">
    <property type="entry name" value="ADH_zinc_N_2"/>
    <property type="match status" value="1"/>
</dbReference>
<dbReference type="GO" id="GO:0016491">
    <property type="term" value="F:oxidoreductase activity"/>
    <property type="evidence" value="ECO:0007669"/>
    <property type="project" value="InterPro"/>
</dbReference>
<dbReference type="Pfam" id="PF14765">
    <property type="entry name" value="PS-DH"/>
    <property type="match status" value="1"/>
</dbReference>
<evidence type="ECO:0000256" key="2">
    <source>
        <dbReference type="ARBA" id="ARBA00022450"/>
    </source>
</evidence>
<reference evidence="8 9" key="1">
    <citation type="submission" date="2019-09" db="EMBL/GenBank/DDBJ databases">
        <title>Report of infection by Mycobacterium simiae a patient suffering from pulmonary tuberculosis.</title>
        <authorList>
            <person name="Mohanty P.S."/>
            <person name="Bansal A.K."/>
            <person name="Singh H."/>
            <person name="Sharma S."/>
            <person name="Patil S.A."/>
            <person name="Upadhaya P."/>
            <person name="Singh P.K."/>
            <person name="Kumar D."/>
            <person name="Kumar S."/>
            <person name="Singh R.K."/>
            <person name="Chaudhary B."/>
        </authorList>
    </citation>
    <scope>NUCLEOTIDE SEQUENCE [LARGE SCALE GENOMIC DNA]</scope>
    <source>
        <strain evidence="8 9">JAL-560-SIM</strain>
    </source>
</reference>
<dbReference type="InterPro" id="IPR050091">
    <property type="entry name" value="PKS_NRPS_Biosynth_Enz"/>
</dbReference>
<comment type="caution">
    <text evidence="8">The sequence shown here is derived from an EMBL/GenBank/DDBJ whole genome shotgun (WGS) entry which is preliminary data.</text>
</comment>
<dbReference type="SMART" id="SM01294">
    <property type="entry name" value="PKS_PP_betabranch"/>
    <property type="match status" value="1"/>
</dbReference>
<dbReference type="SMART" id="SM00822">
    <property type="entry name" value="PKS_KR"/>
    <property type="match status" value="1"/>
</dbReference>
<dbReference type="PROSITE" id="PS00012">
    <property type="entry name" value="PHOSPHOPANTETHEINE"/>
    <property type="match status" value="1"/>
</dbReference>
<dbReference type="InterPro" id="IPR036736">
    <property type="entry name" value="ACP-like_sf"/>
</dbReference>
<dbReference type="InterPro" id="IPR011032">
    <property type="entry name" value="GroES-like_sf"/>
</dbReference>
<dbReference type="CDD" id="cd05195">
    <property type="entry name" value="enoyl_red"/>
    <property type="match status" value="1"/>
</dbReference>
<evidence type="ECO:0000313" key="8">
    <source>
        <dbReference type="EMBL" id="KAA1246418.1"/>
    </source>
</evidence>
<dbReference type="Gene3D" id="3.90.180.10">
    <property type="entry name" value="Medium-chain alcohol dehydrogenases, catalytic domain"/>
    <property type="match status" value="1"/>
</dbReference>
<dbReference type="Pfam" id="PF08659">
    <property type="entry name" value="KR"/>
    <property type="match status" value="1"/>
</dbReference>
<keyword evidence="6" id="KW-0443">Lipid metabolism</keyword>
<dbReference type="FunFam" id="1.10.1200.10:FF:000007">
    <property type="entry name" value="Probable polyketide synthase pks17"/>
    <property type="match status" value="1"/>
</dbReference>
<dbReference type="InterPro" id="IPR042104">
    <property type="entry name" value="PKS_dehydratase_sf"/>
</dbReference>
<dbReference type="FunFam" id="3.40.50.720:FF:000209">
    <property type="entry name" value="Polyketide synthase Pks12"/>
    <property type="match status" value="1"/>
</dbReference>
<dbReference type="Gene3D" id="3.10.129.110">
    <property type="entry name" value="Polyketide synthase dehydratase"/>
    <property type="match status" value="1"/>
</dbReference>
<name>A0A5B1BCY0_MYCSI</name>
<gene>
    <name evidence="8" type="ORF">F0Q45_23350</name>
</gene>
<dbReference type="InterPro" id="IPR009081">
    <property type="entry name" value="PP-bd_ACP"/>
</dbReference>
<dbReference type="SMART" id="SM00829">
    <property type="entry name" value="PKS_ER"/>
    <property type="match status" value="1"/>
</dbReference>
<dbReference type="RefSeq" id="WP_149656165.1">
    <property type="nucleotide sequence ID" value="NZ_VTZN01000224.1"/>
</dbReference>
<dbReference type="FunFam" id="3.90.180.10:FF:000032">
    <property type="entry name" value="Probable polyketide synthase pks1"/>
    <property type="match status" value="1"/>
</dbReference>
<dbReference type="OrthoDB" id="9778690at2"/>
<dbReference type="Gene3D" id="3.40.50.720">
    <property type="entry name" value="NAD(P)-binding Rossmann-like Domain"/>
    <property type="match status" value="1"/>
</dbReference>
<dbReference type="GO" id="GO:0006633">
    <property type="term" value="P:fatty acid biosynthetic process"/>
    <property type="evidence" value="ECO:0007669"/>
    <property type="project" value="TreeGrafter"/>
</dbReference>
<dbReference type="Gene3D" id="3.40.50.11460">
    <property type="match status" value="1"/>
</dbReference>
<evidence type="ECO:0000256" key="4">
    <source>
        <dbReference type="ARBA" id="ARBA00022679"/>
    </source>
</evidence>
<evidence type="ECO:0000256" key="6">
    <source>
        <dbReference type="ARBA" id="ARBA00023098"/>
    </source>
</evidence>
<dbReference type="Pfam" id="PF00550">
    <property type="entry name" value="PP-binding"/>
    <property type="match status" value="1"/>
</dbReference>
<dbReference type="SMART" id="SM00823">
    <property type="entry name" value="PKS_PP"/>
    <property type="match status" value="1"/>
</dbReference>
<feature type="non-terminal residue" evidence="8">
    <location>
        <position position="1"/>
    </location>
</feature>
<dbReference type="GO" id="GO:0004312">
    <property type="term" value="F:fatty acid synthase activity"/>
    <property type="evidence" value="ECO:0007669"/>
    <property type="project" value="TreeGrafter"/>
</dbReference>